<accession>A0ABY9SDY6</accession>
<keyword evidence="5 6" id="KW-0472">Membrane</keyword>
<proteinExistence type="predicted"/>
<evidence type="ECO:0000256" key="4">
    <source>
        <dbReference type="ARBA" id="ARBA00022989"/>
    </source>
</evidence>
<comment type="subcellular location">
    <subcellularLocation>
        <location evidence="1">Cell membrane</location>
        <topology evidence="1">Multi-pass membrane protein</topology>
    </subcellularLocation>
</comment>
<dbReference type="PANTHER" id="PTHR33121:SF74">
    <property type="entry name" value="CYCLIC DI-GMP PHOSPHODIESTERASE PDEA-RELATED"/>
    <property type="match status" value="1"/>
</dbReference>
<reference evidence="8 9" key="1">
    <citation type="submission" date="2023-09" db="EMBL/GenBank/DDBJ databases">
        <title>Buttiauxella selenatireducens sp. nov., isolated from the rhizosphere of Cardamine hupingshanesis.</title>
        <authorList>
            <person name="Zhang S."/>
            <person name="Xu Z."/>
            <person name="Wang H."/>
            <person name="Guo Y."/>
        </authorList>
    </citation>
    <scope>NUCLEOTIDE SEQUENCE [LARGE SCALE GENOMIC DNA]</scope>
    <source>
        <strain evidence="8 9">R73</strain>
    </source>
</reference>
<dbReference type="EMBL" id="CP133838">
    <property type="protein sequence ID" value="WMY75553.1"/>
    <property type="molecule type" value="Genomic_DNA"/>
</dbReference>
<dbReference type="SMART" id="SM00052">
    <property type="entry name" value="EAL"/>
    <property type="match status" value="1"/>
</dbReference>
<dbReference type="RefSeq" id="WP_309877967.1">
    <property type="nucleotide sequence ID" value="NZ_CP133838.1"/>
</dbReference>
<evidence type="ECO:0000313" key="8">
    <source>
        <dbReference type="EMBL" id="WMY75553.1"/>
    </source>
</evidence>
<dbReference type="InterPro" id="IPR043128">
    <property type="entry name" value="Rev_trsase/Diguanyl_cyclase"/>
</dbReference>
<dbReference type="Gene3D" id="3.30.70.270">
    <property type="match status" value="1"/>
</dbReference>
<keyword evidence="2" id="KW-1003">Cell membrane</keyword>
<dbReference type="InterPro" id="IPR035919">
    <property type="entry name" value="EAL_sf"/>
</dbReference>
<dbReference type="Pfam" id="PF05231">
    <property type="entry name" value="MASE1"/>
    <property type="match status" value="1"/>
</dbReference>
<keyword evidence="3 6" id="KW-0812">Transmembrane</keyword>
<feature type="transmembrane region" description="Helical" evidence="6">
    <location>
        <begin position="120"/>
        <end position="145"/>
    </location>
</feature>
<evidence type="ECO:0000256" key="2">
    <source>
        <dbReference type="ARBA" id="ARBA00022475"/>
    </source>
</evidence>
<evidence type="ECO:0000256" key="5">
    <source>
        <dbReference type="ARBA" id="ARBA00023136"/>
    </source>
</evidence>
<dbReference type="InterPro" id="IPR000160">
    <property type="entry name" value="GGDEF_dom"/>
</dbReference>
<dbReference type="InterPro" id="IPR050706">
    <property type="entry name" value="Cyclic-di-GMP_PDE-like"/>
</dbReference>
<evidence type="ECO:0000313" key="9">
    <source>
        <dbReference type="Proteomes" id="UP001246690"/>
    </source>
</evidence>
<dbReference type="SMART" id="SM00267">
    <property type="entry name" value="GGDEF"/>
    <property type="match status" value="1"/>
</dbReference>
<dbReference type="Pfam" id="PF00563">
    <property type="entry name" value="EAL"/>
    <property type="match status" value="1"/>
</dbReference>
<dbReference type="SUPFAM" id="SSF141868">
    <property type="entry name" value="EAL domain-like"/>
    <property type="match status" value="1"/>
</dbReference>
<dbReference type="SUPFAM" id="SSF55073">
    <property type="entry name" value="Nucleotide cyclase"/>
    <property type="match status" value="1"/>
</dbReference>
<evidence type="ECO:0000256" key="6">
    <source>
        <dbReference type="SAM" id="Phobius"/>
    </source>
</evidence>
<evidence type="ECO:0000259" key="7">
    <source>
        <dbReference type="PROSITE" id="PS50883"/>
    </source>
</evidence>
<dbReference type="Proteomes" id="UP001246690">
    <property type="component" value="Chromosome"/>
</dbReference>
<dbReference type="PANTHER" id="PTHR33121">
    <property type="entry name" value="CYCLIC DI-GMP PHOSPHODIESTERASE PDEF"/>
    <property type="match status" value="1"/>
</dbReference>
<gene>
    <name evidence="8" type="ORF">RHD99_06265</name>
</gene>
<keyword evidence="4 6" id="KW-1133">Transmembrane helix</keyword>
<name>A0ABY9SDY6_9ENTR</name>
<dbReference type="Gene3D" id="3.20.20.450">
    <property type="entry name" value="EAL domain"/>
    <property type="match status" value="1"/>
</dbReference>
<dbReference type="CDD" id="cd01948">
    <property type="entry name" value="EAL"/>
    <property type="match status" value="1"/>
</dbReference>
<protein>
    <submittedName>
        <fullName evidence="8">EAL domain-containing protein</fullName>
    </submittedName>
</protein>
<dbReference type="InterPro" id="IPR007895">
    <property type="entry name" value="MASE1"/>
</dbReference>
<evidence type="ECO:0000256" key="3">
    <source>
        <dbReference type="ARBA" id="ARBA00022692"/>
    </source>
</evidence>
<feature type="transmembrane region" description="Helical" evidence="6">
    <location>
        <begin position="77"/>
        <end position="100"/>
    </location>
</feature>
<keyword evidence="9" id="KW-1185">Reference proteome</keyword>
<sequence>MTFKKMIKKSVTALVLSLLFVPLSRYISPSTVIEGKQIYLAYLPISFMIALVFIYGRVAIIPLLIASIVAYSFCLKISWFALLVFVFCLILTISLCSMMARYNLGARWRHGLADKGIGVRIFWLGFSAPFIIKLMMYISGYYIHFPARIAAYFGDNSLIFMVVDFQSLVAASLIFTPLFYYPLRMLLNPNYARAFWLRCVMRDFVGPRRYYTYTWVFCLITMLWVLCSSWGILQVSGYLVPIIFVLFTLGIRHFGPRLMGLMWAASAWLLLTYNDGFLYGVNNEFALSFILSVFITFNVCMVYMTTVLKKNEWMKRIYRSQALTDPLTQLPNIRALEHHVQCYPKGTLCCLRMSNLEFLSRHYGIMMRIECKRIITWQLKPFLQQGEQVFQLPGSELLIFLHGQDTADRLGHIVDTLNSKQVKWHNTMLEIEYSASYSVIDNDLIELHRTLGQLSYLSEQACATKRVLSLDTRIEDVSDQTTERVLILQKIKRALNDEQSFVLYAQPILDEKGKGYHEILTRLSLDGKIITPDNFIPIITEFNLSTRFDMLIMQKLVRFLQQHPETIQQPRFSVNLMPLTLMQKDVAQKIVSLFNEFKVPTHSVIIEVTEEQAFSESEISMQNIMLLRESGFKIAIDDFGTGYANYERLKRLQADIIKIDGCFIKDITSDSLDPLIVKSICDMAHAKQLSVVAEFVETEEQRALLHKLGVQFMQGYLIGKPVPLNTVHTF</sequence>
<evidence type="ECO:0000256" key="1">
    <source>
        <dbReference type="ARBA" id="ARBA00004651"/>
    </source>
</evidence>
<feature type="transmembrane region" description="Helical" evidence="6">
    <location>
        <begin position="157"/>
        <end position="181"/>
    </location>
</feature>
<dbReference type="InterPro" id="IPR001633">
    <property type="entry name" value="EAL_dom"/>
</dbReference>
<organism evidence="8 9">
    <name type="scientific">Buttiauxella selenatireducens</name>
    <dbReference type="NCBI Taxonomy" id="3073902"/>
    <lineage>
        <taxon>Bacteria</taxon>
        <taxon>Pseudomonadati</taxon>
        <taxon>Pseudomonadota</taxon>
        <taxon>Gammaproteobacteria</taxon>
        <taxon>Enterobacterales</taxon>
        <taxon>Enterobacteriaceae</taxon>
        <taxon>Buttiauxella</taxon>
    </lineage>
</organism>
<feature type="domain" description="EAL" evidence="7">
    <location>
        <begin position="484"/>
        <end position="730"/>
    </location>
</feature>
<feature type="transmembrane region" description="Helical" evidence="6">
    <location>
        <begin position="254"/>
        <end position="273"/>
    </location>
</feature>
<feature type="transmembrane region" description="Helical" evidence="6">
    <location>
        <begin position="285"/>
        <end position="308"/>
    </location>
</feature>
<dbReference type="PROSITE" id="PS50883">
    <property type="entry name" value="EAL"/>
    <property type="match status" value="1"/>
</dbReference>
<feature type="transmembrane region" description="Helical" evidence="6">
    <location>
        <begin position="39"/>
        <end position="65"/>
    </location>
</feature>
<feature type="transmembrane region" description="Helical" evidence="6">
    <location>
        <begin position="210"/>
        <end position="233"/>
    </location>
</feature>
<dbReference type="InterPro" id="IPR029787">
    <property type="entry name" value="Nucleotide_cyclase"/>
</dbReference>